<comment type="caution">
    <text evidence="3">The sequence shown here is derived from an EMBL/GenBank/DDBJ whole genome shotgun (WGS) entry which is preliminary data.</text>
</comment>
<reference evidence="3" key="1">
    <citation type="submission" date="2020-03" db="EMBL/GenBank/DDBJ databases">
        <authorList>
            <person name="Weist P."/>
        </authorList>
    </citation>
    <scope>NUCLEOTIDE SEQUENCE</scope>
</reference>
<sequence length="127" mass="13654">MAVALALSRTSPPSGLDPQPRCSTEAEPGHVGAYMGRSRLSWPDTTAQEPLGDCYRKPPSSVSGFILKVFFNGSPCSHASQLVAASLTSVGSANRSASGFDRKQELTLHLLLLLLHLLLLLRALKRR</sequence>
<protein>
    <submittedName>
        <fullName evidence="3">Uncharacterized protein</fullName>
    </submittedName>
</protein>
<dbReference type="EMBL" id="CADEAL010004211">
    <property type="protein sequence ID" value="CAB1454391.1"/>
    <property type="molecule type" value="Genomic_DNA"/>
</dbReference>
<dbReference type="AlphaFoldDB" id="A0A9N7VU46"/>
<gene>
    <name evidence="3" type="ORF">PLEPLA_LOCUS42157</name>
</gene>
<evidence type="ECO:0000313" key="3">
    <source>
        <dbReference type="EMBL" id="CAB1454391.1"/>
    </source>
</evidence>
<feature type="region of interest" description="Disordered" evidence="1">
    <location>
        <begin position="1"/>
        <end position="28"/>
    </location>
</feature>
<keyword evidence="2" id="KW-0472">Membrane</keyword>
<keyword evidence="4" id="KW-1185">Reference proteome</keyword>
<organism evidence="3 4">
    <name type="scientific">Pleuronectes platessa</name>
    <name type="common">European plaice</name>
    <dbReference type="NCBI Taxonomy" id="8262"/>
    <lineage>
        <taxon>Eukaryota</taxon>
        <taxon>Metazoa</taxon>
        <taxon>Chordata</taxon>
        <taxon>Craniata</taxon>
        <taxon>Vertebrata</taxon>
        <taxon>Euteleostomi</taxon>
        <taxon>Actinopterygii</taxon>
        <taxon>Neopterygii</taxon>
        <taxon>Teleostei</taxon>
        <taxon>Neoteleostei</taxon>
        <taxon>Acanthomorphata</taxon>
        <taxon>Carangaria</taxon>
        <taxon>Pleuronectiformes</taxon>
        <taxon>Pleuronectoidei</taxon>
        <taxon>Pleuronectidae</taxon>
        <taxon>Pleuronectes</taxon>
    </lineage>
</organism>
<dbReference type="Proteomes" id="UP001153269">
    <property type="component" value="Unassembled WGS sequence"/>
</dbReference>
<proteinExistence type="predicted"/>
<feature type="transmembrane region" description="Helical" evidence="2">
    <location>
        <begin position="106"/>
        <end position="124"/>
    </location>
</feature>
<keyword evidence="2" id="KW-1133">Transmembrane helix</keyword>
<evidence type="ECO:0000256" key="1">
    <source>
        <dbReference type="SAM" id="MobiDB-lite"/>
    </source>
</evidence>
<keyword evidence="2" id="KW-0812">Transmembrane</keyword>
<name>A0A9N7VU46_PLEPL</name>
<accession>A0A9N7VU46</accession>
<evidence type="ECO:0000256" key="2">
    <source>
        <dbReference type="SAM" id="Phobius"/>
    </source>
</evidence>
<evidence type="ECO:0000313" key="4">
    <source>
        <dbReference type="Proteomes" id="UP001153269"/>
    </source>
</evidence>